<dbReference type="OrthoDB" id="5840832at2759"/>
<sequence length="248" mass="28203">MSSTRSELSSTNCESSTESESRATTERSQGIAAENSTAPLQFLPRFMVKRFAGKKPPKVHGCHIKTTYDEAKEKMVFEYSISWNGEAPERKESPTEETRSRVSKTESSGLQLSSEIRTAQTPLRSSRSTSPKKRYTELLNLSVVVIMRSQCRAITYRRHSREIPDSKLFYDLLEWIVLTGDLPAPIDEAAIFLSKGPKYRPSELERLDIERSLGKHLWQLATTDGNFYLAIDFTHCFNKRQPKKSICG</sequence>
<organism evidence="2 3">
    <name type="scientific">Steinernema carpocapsae</name>
    <name type="common">Entomopathogenic nematode</name>
    <dbReference type="NCBI Taxonomy" id="34508"/>
    <lineage>
        <taxon>Eukaryota</taxon>
        <taxon>Metazoa</taxon>
        <taxon>Ecdysozoa</taxon>
        <taxon>Nematoda</taxon>
        <taxon>Chromadorea</taxon>
        <taxon>Rhabditida</taxon>
        <taxon>Tylenchina</taxon>
        <taxon>Panagrolaimomorpha</taxon>
        <taxon>Strongyloidoidea</taxon>
        <taxon>Steinernematidae</taxon>
        <taxon>Steinernema</taxon>
    </lineage>
</organism>
<evidence type="ECO:0000313" key="3">
    <source>
        <dbReference type="Proteomes" id="UP000298663"/>
    </source>
</evidence>
<feature type="region of interest" description="Disordered" evidence="1">
    <location>
        <begin position="86"/>
        <end position="131"/>
    </location>
</feature>
<evidence type="ECO:0000313" key="2">
    <source>
        <dbReference type="EMBL" id="TKR71806.1"/>
    </source>
</evidence>
<accession>A0A4U5MQ78</accession>
<protein>
    <submittedName>
        <fullName evidence="2">Uncharacterized protein</fullName>
    </submittedName>
</protein>
<feature type="compositionally biased region" description="Low complexity" evidence="1">
    <location>
        <begin position="1"/>
        <end position="18"/>
    </location>
</feature>
<gene>
    <name evidence="2" type="ORF">L596_019345</name>
</gene>
<feature type="compositionally biased region" description="Polar residues" evidence="1">
    <location>
        <begin position="105"/>
        <end position="129"/>
    </location>
</feature>
<dbReference type="EMBL" id="AZBU02000006">
    <property type="protein sequence ID" value="TKR71806.1"/>
    <property type="molecule type" value="Genomic_DNA"/>
</dbReference>
<comment type="caution">
    <text evidence="2">The sequence shown here is derived from an EMBL/GenBank/DDBJ whole genome shotgun (WGS) entry which is preliminary data.</text>
</comment>
<reference evidence="2 3" key="2">
    <citation type="journal article" date="2019" name="G3 (Bethesda)">
        <title>Hybrid Assembly of the Genome of the Entomopathogenic Nematode Steinernema carpocapsae Identifies the X-Chromosome.</title>
        <authorList>
            <person name="Serra L."/>
            <person name="Macchietto M."/>
            <person name="Macias-Munoz A."/>
            <person name="McGill C.J."/>
            <person name="Rodriguez I.M."/>
            <person name="Rodriguez B."/>
            <person name="Murad R."/>
            <person name="Mortazavi A."/>
        </authorList>
    </citation>
    <scope>NUCLEOTIDE SEQUENCE [LARGE SCALE GENOMIC DNA]</scope>
    <source>
        <strain evidence="2 3">ALL</strain>
    </source>
</reference>
<evidence type="ECO:0000256" key="1">
    <source>
        <dbReference type="SAM" id="MobiDB-lite"/>
    </source>
</evidence>
<keyword evidence="3" id="KW-1185">Reference proteome</keyword>
<name>A0A4U5MQ78_STECR</name>
<proteinExistence type="predicted"/>
<dbReference type="Proteomes" id="UP000298663">
    <property type="component" value="Unassembled WGS sequence"/>
</dbReference>
<dbReference type="AlphaFoldDB" id="A0A4U5MQ78"/>
<feature type="compositionally biased region" description="Basic and acidic residues" evidence="1">
    <location>
        <begin position="87"/>
        <end position="104"/>
    </location>
</feature>
<feature type="region of interest" description="Disordered" evidence="1">
    <location>
        <begin position="1"/>
        <end position="39"/>
    </location>
</feature>
<reference evidence="2 3" key="1">
    <citation type="journal article" date="2015" name="Genome Biol.">
        <title>Comparative genomics of Steinernema reveals deeply conserved gene regulatory networks.</title>
        <authorList>
            <person name="Dillman A.R."/>
            <person name="Macchietto M."/>
            <person name="Porter C.F."/>
            <person name="Rogers A."/>
            <person name="Williams B."/>
            <person name="Antoshechkin I."/>
            <person name="Lee M.M."/>
            <person name="Goodwin Z."/>
            <person name="Lu X."/>
            <person name="Lewis E.E."/>
            <person name="Goodrich-Blair H."/>
            <person name="Stock S.P."/>
            <person name="Adams B.J."/>
            <person name="Sternberg P.W."/>
            <person name="Mortazavi A."/>
        </authorList>
    </citation>
    <scope>NUCLEOTIDE SEQUENCE [LARGE SCALE GENOMIC DNA]</scope>
    <source>
        <strain evidence="2 3">ALL</strain>
    </source>
</reference>